<dbReference type="EMBL" id="QRUY01000023">
    <property type="protein sequence ID" value="RGS06160.1"/>
    <property type="molecule type" value="Genomic_DNA"/>
</dbReference>
<dbReference type="Gene3D" id="3.90.220.20">
    <property type="entry name" value="DNA methylase specificity domains"/>
    <property type="match status" value="1"/>
</dbReference>
<dbReference type="Pfam" id="PF01420">
    <property type="entry name" value="Methylase_S"/>
    <property type="match status" value="1"/>
</dbReference>
<accession>A0A412H4M2</accession>
<feature type="domain" description="Type I restriction modification DNA specificity" evidence="4">
    <location>
        <begin position="2"/>
        <end position="155"/>
    </location>
</feature>
<keyword evidence="5" id="KW-0540">Nuclease</keyword>
<dbReference type="GO" id="GO:0009307">
    <property type="term" value="P:DNA restriction-modification system"/>
    <property type="evidence" value="ECO:0007669"/>
    <property type="project" value="UniProtKB-KW"/>
</dbReference>
<name>A0A412H4M2_9BACT</name>
<evidence type="ECO:0000313" key="5">
    <source>
        <dbReference type="EMBL" id="RGS06160.1"/>
    </source>
</evidence>
<comment type="caution">
    <text evidence="5">The sequence shown here is derived from an EMBL/GenBank/DDBJ whole genome shotgun (WGS) entry which is preliminary data.</text>
</comment>
<dbReference type="InterPro" id="IPR044946">
    <property type="entry name" value="Restrct_endonuc_typeI_TRD_sf"/>
</dbReference>
<evidence type="ECO:0000256" key="1">
    <source>
        <dbReference type="ARBA" id="ARBA00010923"/>
    </source>
</evidence>
<keyword evidence="3" id="KW-0238">DNA-binding</keyword>
<reference evidence="5 6" key="1">
    <citation type="submission" date="2018-08" db="EMBL/GenBank/DDBJ databases">
        <title>A genome reference for cultivated species of the human gut microbiota.</title>
        <authorList>
            <person name="Zou Y."/>
            <person name="Xue W."/>
            <person name="Luo G."/>
        </authorList>
    </citation>
    <scope>NUCLEOTIDE SEQUENCE [LARGE SCALE GENOMIC DNA]</scope>
    <source>
        <strain evidence="5 6">AF24-16AC</strain>
    </source>
</reference>
<dbReference type="InterPro" id="IPR000055">
    <property type="entry name" value="Restrct_endonuc_typeI_TRD"/>
</dbReference>
<proteinExistence type="inferred from homology"/>
<keyword evidence="5" id="KW-0255">Endonuclease</keyword>
<dbReference type="Proteomes" id="UP000285750">
    <property type="component" value="Unassembled WGS sequence"/>
</dbReference>
<dbReference type="GO" id="GO:0003677">
    <property type="term" value="F:DNA binding"/>
    <property type="evidence" value="ECO:0007669"/>
    <property type="project" value="UniProtKB-KW"/>
</dbReference>
<keyword evidence="5" id="KW-0378">Hydrolase</keyword>
<organism evidence="5 6">
    <name type="scientific">Phocaeicola plebeius</name>
    <dbReference type="NCBI Taxonomy" id="310297"/>
    <lineage>
        <taxon>Bacteria</taxon>
        <taxon>Pseudomonadati</taxon>
        <taxon>Bacteroidota</taxon>
        <taxon>Bacteroidia</taxon>
        <taxon>Bacteroidales</taxon>
        <taxon>Bacteroidaceae</taxon>
        <taxon>Phocaeicola</taxon>
    </lineage>
</organism>
<sequence length="171" mass="19292">MKEVSIVDFFDVRNSHNILKSDIILGSGNTPYVTASEGNNSIVSYVSYDDEMKEEGNSIMIGGKTLVITYQPKDFFSNDSHNLVLRFNDENGRTENIQLFFVAALYKSLSHKYSWGNSISNKKIQTDTVLLPVTSSSTFDYTLMETYIRALKKNLIGCLLNKLHANGKMKK</sequence>
<comment type="similarity">
    <text evidence="1">Belongs to the type-I restriction system S methylase family.</text>
</comment>
<dbReference type="GO" id="GO:0004519">
    <property type="term" value="F:endonuclease activity"/>
    <property type="evidence" value="ECO:0007669"/>
    <property type="project" value="UniProtKB-KW"/>
</dbReference>
<gene>
    <name evidence="5" type="ORF">DWY14_10780</name>
</gene>
<dbReference type="AlphaFoldDB" id="A0A412H4M2"/>
<evidence type="ECO:0000256" key="3">
    <source>
        <dbReference type="ARBA" id="ARBA00023125"/>
    </source>
</evidence>
<keyword evidence="2" id="KW-0680">Restriction system</keyword>
<evidence type="ECO:0000256" key="2">
    <source>
        <dbReference type="ARBA" id="ARBA00022747"/>
    </source>
</evidence>
<evidence type="ECO:0000259" key="4">
    <source>
        <dbReference type="Pfam" id="PF01420"/>
    </source>
</evidence>
<protein>
    <submittedName>
        <fullName evidence="5">Type II restriction endonuclease</fullName>
    </submittedName>
</protein>
<evidence type="ECO:0000313" key="6">
    <source>
        <dbReference type="Proteomes" id="UP000285750"/>
    </source>
</evidence>